<dbReference type="Proteomes" id="UP000216475">
    <property type="component" value="Unassembled WGS sequence"/>
</dbReference>
<keyword evidence="1" id="KW-1133">Transmembrane helix</keyword>
<keyword evidence="1" id="KW-0472">Membrane</keyword>
<proteinExistence type="predicted"/>
<comment type="caution">
    <text evidence="2">The sequence shown here is derived from an EMBL/GenBank/DDBJ whole genome shotgun (WGS) entry which is preliminary data.</text>
</comment>
<dbReference type="EMBL" id="NPBH01000031">
    <property type="protein sequence ID" value="PAE07903.1"/>
    <property type="molecule type" value="Genomic_DNA"/>
</dbReference>
<sequence length="133" mass="15781">MFSDVIGFIIIVLIFAVLIKFRVIKIVSKNGYKYKQSNHKLTLAYKKFNGFDYYYFKFSQGRTMTLSYDVEVDEGELILEWRDRKQLLWQEVFTENTQGSITAQTHNRRYSVRIEGKHTKGGCRIQFTEKDSQ</sequence>
<accession>A0A268HDF6</accession>
<evidence type="ECO:0000313" key="2">
    <source>
        <dbReference type="EMBL" id="PAE07903.1"/>
    </source>
</evidence>
<evidence type="ECO:0000256" key="1">
    <source>
        <dbReference type="SAM" id="Phobius"/>
    </source>
</evidence>
<keyword evidence="1" id="KW-0812">Transmembrane</keyword>
<evidence type="ECO:0000313" key="3">
    <source>
        <dbReference type="Proteomes" id="UP000216475"/>
    </source>
</evidence>
<gene>
    <name evidence="2" type="ORF">CHI12_08670</name>
</gene>
<name>A0A268HDF6_9BACI</name>
<dbReference type="AlphaFoldDB" id="A0A268HDF6"/>
<feature type="transmembrane region" description="Helical" evidence="1">
    <location>
        <begin position="6"/>
        <end position="24"/>
    </location>
</feature>
<organism evidence="2 3">
    <name type="scientific">Terribacillus saccharophilus</name>
    <dbReference type="NCBI Taxonomy" id="361277"/>
    <lineage>
        <taxon>Bacteria</taxon>
        <taxon>Bacillati</taxon>
        <taxon>Bacillota</taxon>
        <taxon>Bacilli</taxon>
        <taxon>Bacillales</taxon>
        <taxon>Bacillaceae</taxon>
        <taxon>Terribacillus</taxon>
    </lineage>
</organism>
<protein>
    <submittedName>
        <fullName evidence="2">Uncharacterized protein</fullName>
    </submittedName>
</protein>
<reference evidence="2 3" key="1">
    <citation type="submission" date="2017-07" db="EMBL/GenBank/DDBJ databases">
        <title>Isolation and whole genome analysis of endospore-forming bacteria from heroin.</title>
        <authorList>
            <person name="Kalinowski J."/>
            <person name="Ahrens B."/>
            <person name="Al-Dilaimi A."/>
            <person name="Winkler A."/>
            <person name="Wibberg D."/>
            <person name="Schleenbecker U."/>
            <person name="Ruckert C."/>
            <person name="Wolfel R."/>
            <person name="Grass G."/>
        </authorList>
    </citation>
    <scope>NUCLEOTIDE SEQUENCE [LARGE SCALE GENOMIC DNA]</scope>
    <source>
        <strain evidence="2 3">7509</strain>
    </source>
</reference>